<dbReference type="InterPro" id="IPR025218">
    <property type="entry name" value="DUF4426"/>
</dbReference>
<keyword evidence="4" id="KW-1185">Reference proteome</keyword>
<proteinExistence type="predicted"/>
<protein>
    <submittedName>
        <fullName evidence="3">DUF4426 domain-containing protein</fullName>
    </submittedName>
</protein>
<organism evidence="3 4">
    <name type="scientific">Stutzerimonas kirkiae</name>
    <dbReference type="NCBI Taxonomy" id="2211392"/>
    <lineage>
        <taxon>Bacteria</taxon>
        <taxon>Pseudomonadati</taxon>
        <taxon>Pseudomonadota</taxon>
        <taxon>Gammaproteobacteria</taxon>
        <taxon>Pseudomonadales</taxon>
        <taxon>Pseudomonadaceae</taxon>
        <taxon>Stutzerimonas</taxon>
    </lineage>
</organism>
<dbReference type="Pfam" id="PF14467">
    <property type="entry name" value="DUF4426"/>
    <property type="match status" value="1"/>
</dbReference>
<evidence type="ECO:0000256" key="1">
    <source>
        <dbReference type="SAM" id="SignalP"/>
    </source>
</evidence>
<feature type="domain" description="DUF4426" evidence="2">
    <location>
        <begin position="27"/>
        <end position="143"/>
    </location>
</feature>
<evidence type="ECO:0000313" key="4">
    <source>
        <dbReference type="Proteomes" id="UP000292639"/>
    </source>
</evidence>
<dbReference type="EMBL" id="QJUP01000008">
    <property type="protein sequence ID" value="TBU97805.1"/>
    <property type="molecule type" value="Genomic_DNA"/>
</dbReference>
<dbReference type="Proteomes" id="UP000292639">
    <property type="component" value="Unassembled WGS sequence"/>
</dbReference>
<dbReference type="RefSeq" id="WP_131183436.1">
    <property type="nucleotide sequence ID" value="NZ_QJUO01000004.1"/>
</dbReference>
<dbReference type="AlphaFoldDB" id="A0A4Q9RC16"/>
<sequence>MPRIGTLFIALCMTLGLSLPAAAERKHSVGEYDIHYIAFNSGFLQPDIAAAAGLVRSKRQGVVNVSVLKAGKPVPALVGGSVKNLLGQERPLAFKQLKEGEDAIYYLAQFPFDSRETLRFTLNVQPIGAEPISFGFNQEVFPDE</sequence>
<dbReference type="OrthoDB" id="8563353at2"/>
<accession>A0A4Q9RC16</accession>
<feature type="signal peptide" evidence="1">
    <location>
        <begin position="1"/>
        <end position="23"/>
    </location>
</feature>
<comment type="caution">
    <text evidence="3">The sequence shown here is derived from an EMBL/GenBank/DDBJ whole genome shotgun (WGS) entry which is preliminary data.</text>
</comment>
<keyword evidence="1" id="KW-0732">Signal</keyword>
<evidence type="ECO:0000313" key="3">
    <source>
        <dbReference type="EMBL" id="TBU97805.1"/>
    </source>
</evidence>
<feature type="chain" id="PRO_5020367067" evidence="1">
    <location>
        <begin position="24"/>
        <end position="144"/>
    </location>
</feature>
<evidence type="ECO:0000259" key="2">
    <source>
        <dbReference type="Pfam" id="PF14467"/>
    </source>
</evidence>
<dbReference type="Gene3D" id="2.60.40.3340">
    <property type="entry name" value="Domain of unknown function DUF4426"/>
    <property type="match status" value="1"/>
</dbReference>
<name>A0A4Q9RC16_9GAMM</name>
<gene>
    <name evidence="3" type="ORF">DNJ96_08115</name>
</gene>
<reference evidence="3 4" key="1">
    <citation type="submission" date="2018-06" db="EMBL/GenBank/DDBJ databases">
        <title>Three novel Pseudomonas species isolated from symptomatic oak.</title>
        <authorList>
            <person name="Bueno-Gonzalez V."/>
            <person name="Brady C."/>
        </authorList>
    </citation>
    <scope>NUCLEOTIDE SEQUENCE [LARGE SCALE GENOMIC DNA]</scope>
    <source>
        <strain evidence="3 4">P17C</strain>
    </source>
</reference>